<organism evidence="9 10">
    <name type="scientific">Paenibacillus rhizovicinus</name>
    <dbReference type="NCBI Taxonomy" id="2704463"/>
    <lineage>
        <taxon>Bacteria</taxon>
        <taxon>Bacillati</taxon>
        <taxon>Bacillota</taxon>
        <taxon>Bacilli</taxon>
        <taxon>Bacillales</taxon>
        <taxon>Paenibacillaceae</taxon>
        <taxon>Paenibacillus</taxon>
    </lineage>
</organism>
<dbReference type="RefSeq" id="WP_162638701.1">
    <property type="nucleotide sequence ID" value="NZ_CP048286.1"/>
</dbReference>
<feature type="region of interest" description="Disordered" evidence="6">
    <location>
        <begin position="179"/>
        <end position="204"/>
    </location>
</feature>
<keyword evidence="9" id="KW-0969">Cilium</keyword>
<feature type="transmembrane region" description="Helical" evidence="7">
    <location>
        <begin position="42"/>
        <end position="66"/>
    </location>
</feature>
<dbReference type="AlphaFoldDB" id="A0A6C0NVW3"/>
<sequence>MKVFNVFRLAGLAVPGWLITASLASAAAGNDDGKPDVGAGIGYLIWVIAALLIVIGLIILLIKWLASRNRGWGTNKALRSLGGIPLGQNKSLQVVELSGRVYVVGVGEDITLLDKIDDPDTAAAILDAIEQQNSRNWSSPSMAEFLARLRNKRSSQEPTEEPWQPSNVSFKELLNNGMKRQADRKQKVEELLKEQNHNDRLLDE</sequence>
<keyword evidence="9" id="KW-0282">Flagellum</keyword>
<gene>
    <name evidence="9" type="ORF">GZH47_03865</name>
</gene>
<evidence type="ECO:0000313" key="10">
    <source>
        <dbReference type="Proteomes" id="UP000479114"/>
    </source>
</evidence>
<evidence type="ECO:0000313" key="9">
    <source>
        <dbReference type="EMBL" id="QHW30056.1"/>
    </source>
</evidence>
<evidence type="ECO:0000256" key="2">
    <source>
        <dbReference type="ARBA" id="ARBA00022475"/>
    </source>
</evidence>
<feature type="compositionally biased region" description="Basic and acidic residues" evidence="6">
    <location>
        <begin position="180"/>
        <end position="204"/>
    </location>
</feature>
<reference evidence="9 10" key="1">
    <citation type="submission" date="2020-02" db="EMBL/GenBank/DDBJ databases">
        <title>Paenibacillus sp. nov., isolated from rhizosphere soil of tomato.</title>
        <authorList>
            <person name="Weon H.-Y."/>
            <person name="Lee S.A."/>
        </authorList>
    </citation>
    <scope>NUCLEOTIDE SEQUENCE [LARGE SCALE GENOMIC DNA]</scope>
    <source>
        <strain evidence="9 10">14171R-81</strain>
    </source>
</reference>
<accession>A0A6C0NVW3</accession>
<evidence type="ECO:0000256" key="7">
    <source>
        <dbReference type="SAM" id="Phobius"/>
    </source>
</evidence>
<evidence type="ECO:0000256" key="6">
    <source>
        <dbReference type="SAM" id="MobiDB-lite"/>
    </source>
</evidence>
<evidence type="ECO:0000256" key="1">
    <source>
        <dbReference type="ARBA" id="ARBA00004236"/>
    </source>
</evidence>
<keyword evidence="4 7" id="KW-1133">Transmembrane helix</keyword>
<proteinExistence type="predicted"/>
<comment type="subcellular location">
    <subcellularLocation>
        <location evidence="1">Cell membrane</location>
    </subcellularLocation>
</comment>
<keyword evidence="10" id="KW-1185">Reference proteome</keyword>
<dbReference type="EMBL" id="CP048286">
    <property type="protein sequence ID" value="QHW30056.1"/>
    <property type="molecule type" value="Genomic_DNA"/>
</dbReference>
<dbReference type="Proteomes" id="UP000479114">
    <property type="component" value="Chromosome"/>
</dbReference>
<dbReference type="GO" id="GO:0044781">
    <property type="term" value="P:bacterial-type flagellum organization"/>
    <property type="evidence" value="ECO:0007669"/>
    <property type="project" value="InterPro"/>
</dbReference>
<keyword evidence="9" id="KW-0966">Cell projection</keyword>
<keyword evidence="5 7" id="KW-0472">Membrane</keyword>
<dbReference type="Pfam" id="PF04347">
    <property type="entry name" value="FliO"/>
    <property type="match status" value="1"/>
</dbReference>
<evidence type="ECO:0000256" key="4">
    <source>
        <dbReference type="ARBA" id="ARBA00022989"/>
    </source>
</evidence>
<keyword evidence="3 7" id="KW-0812">Transmembrane</keyword>
<feature type="signal peptide" evidence="8">
    <location>
        <begin position="1"/>
        <end position="26"/>
    </location>
</feature>
<evidence type="ECO:0000256" key="5">
    <source>
        <dbReference type="ARBA" id="ARBA00023136"/>
    </source>
</evidence>
<feature type="chain" id="PRO_5025643698" evidence="8">
    <location>
        <begin position="27"/>
        <end position="204"/>
    </location>
</feature>
<dbReference type="InterPro" id="IPR022781">
    <property type="entry name" value="Flagellar_biosynth_FliO"/>
</dbReference>
<keyword evidence="8" id="KW-0732">Signal</keyword>
<dbReference type="KEGG" id="prz:GZH47_03865"/>
<name>A0A6C0NVW3_9BACL</name>
<evidence type="ECO:0000256" key="8">
    <source>
        <dbReference type="SAM" id="SignalP"/>
    </source>
</evidence>
<dbReference type="GO" id="GO:0016020">
    <property type="term" value="C:membrane"/>
    <property type="evidence" value="ECO:0007669"/>
    <property type="project" value="InterPro"/>
</dbReference>
<keyword evidence="2" id="KW-1003">Cell membrane</keyword>
<protein>
    <submittedName>
        <fullName evidence="9">Flagellar protein</fullName>
    </submittedName>
</protein>
<evidence type="ECO:0000256" key="3">
    <source>
        <dbReference type="ARBA" id="ARBA00022692"/>
    </source>
</evidence>